<evidence type="ECO:0000313" key="4">
    <source>
        <dbReference type="Proteomes" id="UP000068382"/>
    </source>
</evidence>
<feature type="transmembrane region" description="Helical" evidence="1">
    <location>
        <begin position="223"/>
        <end position="246"/>
    </location>
</feature>
<feature type="transmembrane region" description="Helical" evidence="1">
    <location>
        <begin position="285"/>
        <end position="303"/>
    </location>
</feature>
<dbReference type="PANTHER" id="PTHR22911">
    <property type="entry name" value="ACYL-MALONYL CONDENSING ENZYME-RELATED"/>
    <property type="match status" value="1"/>
</dbReference>
<keyword evidence="1" id="KW-1133">Transmembrane helix</keyword>
<dbReference type="PATRIC" id="fig|1768241.3.peg.2234"/>
<evidence type="ECO:0000313" key="3">
    <source>
        <dbReference type="EMBL" id="KUP93002.1"/>
    </source>
</evidence>
<dbReference type="SUPFAM" id="SSF103481">
    <property type="entry name" value="Multidrug resistance efflux transporter EmrE"/>
    <property type="match status" value="2"/>
</dbReference>
<gene>
    <name evidence="3" type="primary">ribN_2</name>
    <name evidence="3" type="ORF">TRIHO_21250</name>
</gene>
<sequence length="320" mass="34056">MRANPIHSNVLGILAACGAAAAFSVIDVTFKFLSAAYPLYQVVFFRSVVALALLLAIIIPLEGGYHILRTRNVKLHLMRVTAVTFANICFFSGLAVLPLAEAVAIGFATPLIVTTLSVLFLGEKVGVWRWGAVFVGFAGILVIVQPGADTFQPYALLPFFGACGYATLHVLTRRAGGSDKASTLSFYPTLGFLVISAMAGLAFGHGKWVTGTPIADLVLRAWAWPVGIEWGLFAIAGVSGAVGGYLVGQAYRQCEAGLVAPFEYIAMPLAVFWGVLVFAEWPDRSVWLGSALIIGAGLVSVWRETRTPGPPTRPRPRSSG</sequence>
<dbReference type="InterPro" id="IPR000620">
    <property type="entry name" value="EamA_dom"/>
</dbReference>
<feature type="transmembrane region" description="Helical" evidence="1">
    <location>
        <begin position="80"/>
        <end position="97"/>
    </location>
</feature>
<keyword evidence="1" id="KW-0812">Transmembrane</keyword>
<evidence type="ECO:0000259" key="2">
    <source>
        <dbReference type="Pfam" id="PF00892"/>
    </source>
</evidence>
<dbReference type="Proteomes" id="UP000068382">
    <property type="component" value="Unassembled WGS sequence"/>
</dbReference>
<keyword evidence="4" id="KW-1185">Reference proteome</keyword>
<comment type="caution">
    <text evidence="3">The sequence shown here is derived from an EMBL/GenBank/DDBJ whole genome shotgun (WGS) entry which is preliminary data.</text>
</comment>
<dbReference type="EMBL" id="LPUY01000063">
    <property type="protein sequence ID" value="KUP93002.1"/>
    <property type="molecule type" value="Genomic_DNA"/>
</dbReference>
<reference evidence="3 4" key="1">
    <citation type="submission" date="2015-12" db="EMBL/GenBank/DDBJ databases">
        <title>Genome sequence of the marine Rhodobacteraceae strain O3.65, Candidatus Tritonibacter horizontis.</title>
        <authorList>
            <person name="Poehlein A."/>
            <person name="Giebel H.A."/>
            <person name="Voget S."/>
            <person name="Brinkhoff T."/>
        </authorList>
    </citation>
    <scope>NUCLEOTIDE SEQUENCE [LARGE SCALE GENOMIC DNA]</scope>
    <source>
        <strain evidence="3 4">O3.65</strain>
    </source>
</reference>
<organism evidence="3 4">
    <name type="scientific">Tritonibacter horizontis</name>
    <dbReference type="NCBI Taxonomy" id="1768241"/>
    <lineage>
        <taxon>Bacteria</taxon>
        <taxon>Pseudomonadati</taxon>
        <taxon>Pseudomonadota</taxon>
        <taxon>Alphaproteobacteria</taxon>
        <taxon>Rhodobacterales</taxon>
        <taxon>Paracoccaceae</taxon>
        <taxon>Tritonibacter</taxon>
    </lineage>
</organism>
<feature type="transmembrane region" description="Helical" evidence="1">
    <location>
        <begin position="154"/>
        <end position="172"/>
    </location>
</feature>
<accession>A0A132BY80</accession>
<dbReference type="RefSeq" id="WP_068243080.1">
    <property type="nucleotide sequence ID" value="NZ_LPUY01000063.1"/>
</dbReference>
<feature type="transmembrane region" description="Helical" evidence="1">
    <location>
        <begin position="128"/>
        <end position="148"/>
    </location>
</feature>
<feature type="transmembrane region" description="Helical" evidence="1">
    <location>
        <begin position="184"/>
        <end position="203"/>
    </location>
</feature>
<dbReference type="PANTHER" id="PTHR22911:SF103">
    <property type="entry name" value="BLR2811 PROTEIN"/>
    <property type="match status" value="1"/>
</dbReference>
<protein>
    <submittedName>
        <fullName evidence="3">Riboflavin transporter</fullName>
    </submittedName>
</protein>
<feature type="transmembrane region" description="Helical" evidence="1">
    <location>
        <begin position="103"/>
        <end position="121"/>
    </location>
</feature>
<dbReference type="PROSITE" id="PS51257">
    <property type="entry name" value="PROKAR_LIPOPROTEIN"/>
    <property type="match status" value="1"/>
</dbReference>
<dbReference type="OrthoDB" id="9812899at2"/>
<feature type="domain" description="EamA" evidence="2">
    <location>
        <begin position="11"/>
        <end position="144"/>
    </location>
</feature>
<feature type="transmembrane region" description="Helical" evidence="1">
    <location>
        <begin position="258"/>
        <end position="279"/>
    </location>
</feature>
<evidence type="ECO:0000256" key="1">
    <source>
        <dbReference type="SAM" id="Phobius"/>
    </source>
</evidence>
<dbReference type="InterPro" id="IPR037185">
    <property type="entry name" value="EmrE-like"/>
</dbReference>
<keyword evidence="1" id="KW-0472">Membrane</keyword>
<name>A0A132BY80_9RHOB</name>
<proteinExistence type="predicted"/>
<feature type="transmembrane region" description="Helical" evidence="1">
    <location>
        <begin position="38"/>
        <end position="59"/>
    </location>
</feature>
<dbReference type="AlphaFoldDB" id="A0A132BY80"/>
<dbReference type="Pfam" id="PF00892">
    <property type="entry name" value="EamA"/>
    <property type="match status" value="1"/>
</dbReference>
<dbReference type="GO" id="GO:0016020">
    <property type="term" value="C:membrane"/>
    <property type="evidence" value="ECO:0007669"/>
    <property type="project" value="InterPro"/>
</dbReference>